<evidence type="ECO:0000256" key="7">
    <source>
        <dbReference type="SAM" id="MobiDB-lite"/>
    </source>
</evidence>
<dbReference type="AlphaFoldDB" id="A0AAN9AH81"/>
<sequence>MAVESAQRPTESKPLVCRESESNSSCFETDFFLRKRRKWSSKLNSGITTTKHCSDKENQTRFESLLRTDVEKTKVTPEVQNDFYCQGCERSPSRTEPSESKSPKVTSSSGTDRQTLKQTKKTTSSHMSSSPDTTVHESRFQTPVSSPSSDSSFSNDIKTNMTSHKPTDLFASRASPHEFENSTDEEVPLCIRPTCERKNSEVKKCCAEKTRPKDVVSQRKREIHLKRGDKDEGRDVRKLKGPSRESSSSSSKESKTRSHVKIPKSYQKYYNSTSETKRSRATDSSSPSRRSHRERHSKKQNHLTTQRHHRDRKIESSRSSSSPSVVKERNHIVRSVLSLPSRSKLNGINYMLETMSRHSSVVTSTPVAACANCRHCGNQALAYFSSENPGLQATQHPQREDGTERSYPFAPIHSWDLECKVYIGGLDVYATRQEIRSVFSKYGKLKNLWIAKNPPGFAFVEYEDPKDARYAVKMADGK</sequence>
<feature type="domain" description="RRM" evidence="8">
    <location>
        <begin position="419"/>
        <end position="478"/>
    </location>
</feature>
<protein>
    <submittedName>
        <fullName evidence="9">Serine arginine-rich splicing factor</fullName>
    </submittedName>
</protein>
<evidence type="ECO:0000256" key="6">
    <source>
        <dbReference type="PROSITE-ProRule" id="PRU00176"/>
    </source>
</evidence>
<evidence type="ECO:0000256" key="2">
    <source>
        <dbReference type="ARBA" id="ARBA00022664"/>
    </source>
</evidence>
<comment type="subcellular location">
    <subcellularLocation>
        <location evidence="1">Nucleus</location>
    </subcellularLocation>
</comment>
<feature type="compositionally biased region" description="Basic and acidic residues" evidence="7">
    <location>
        <begin position="194"/>
        <end position="238"/>
    </location>
</feature>
<dbReference type="Proteomes" id="UP001381693">
    <property type="component" value="Unassembled WGS sequence"/>
</dbReference>
<dbReference type="PANTHER" id="PTHR23003">
    <property type="entry name" value="RNA RECOGNITION MOTIF RRM DOMAIN CONTAINING PROTEIN"/>
    <property type="match status" value="1"/>
</dbReference>
<keyword evidence="2" id="KW-0507">mRNA processing</keyword>
<dbReference type="GO" id="GO:0006397">
    <property type="term" value="P:mRNA processing"/>
    <property type="evidence" value="ECO:0007669"/>
    <property type="project" value="UniProtKB-KW"/>
</dbReference>
<keyword evidence="4 6" id="KW-0694">RNA-binding</keyword>
<dbReference type="InterPro" id="IPR000504">
    <property type="entry name" value="RRM_dom"/>
</dbReference>
<dbReference type="SMART" id="SM00360">
    <property type="entry name" value="RRM"/>
    <property type="match status" value="1"/>
</dbReference>
<evidence type="ECO:0000259" key="8">
    <source>
        <dbReference type="PROSITE" id="PS50102"/>
    </source>
</evidence>
<evidence type="ECO:0000313" key="10">
    <source>
        <dbReference type="Proteomes" id="UP001381693"/>
    </source>
</evidence>
<gene>
    <name evidence="9" type="primary">srsf7</name>
    <name evidence="9" type="ORF">SK128_009828</name>
</gene>
<keyword evidence="10" id="KW-1185">Reference proteome</keyword>
<proteinExistence type="predicted"/>
<dbReference type="Gene3D" id="3.30.70.330">
    <property type="match status" value="1"/>
</dbReference>
<comment type="caution">
    <text evidence="9">The sequence shown here is derived from an EMBL/GenBank/DDBJ whole genome shotgun (WGS) entry which is preliminary data.</text>
</comment>
<dbReference type="InterPro" id="IPR035979">
    <property type="entry name" value="RBD_domain_sf"/>
</dbReference>
<feature type="compositionally biased region" description="Basic residues" evidence="7">
    <location>
        <begin position="289"/>
        <end position="311"/>
    </location>
</feature>
<accession>A0AAN9AH81</accession>
<evidence type="ECO:0000256" key="1">
    <source>
        <dbReference type="ARBA" id="ARBA00004123"/>
    </source>
</evidence>
<evidence type="ECO:0000256" key="4">
    <source>
        <dbReference type="ARBA" id="ARBA00022884"/>
    </source>
</evidence>
<feature type="compositionally biased region" description="Basic and acidic residues" evidence="7">
    <location>
        <begin position="91"/>
        <end position="102"/>
    </location>
</feature>
<evidence type="ECO:0000313" key="9">
    <source>
        <dbReference type="EMBL" id="KAK7086784.1"/>
    </source>
</evidence>
<feature type="compositionally biased region" description="Polar residues" evidence="7">
    <location>
        <begin position="155"/>
        <end position="164"/>
    </location>
</feature>
<dbReference type="GO" id="GO:0003729">
    <property type="term" value="F:mRNA binding"/>
    <property type="evidence" value="ECO:0007669"/>
    <property type="project" value="TreeGrafter"/>
</dbReference>
<reference evidence="9 10" key="1">
    <citation type="submission" date="2023-11" db="EMBL/GenBank/DDBJ databases">
        <title>Halocaridina rubra genome assembly.</title>
        <authorList>
            <person name="Smith C."/>
        </authorList>
    </citation>
    <scope>NUCLEOTIDE SEQUENCE [LARGE SCALE GENOMIC DNA]</scope>
    <source>
        <strain evidence="9">EP-1</strain>
        <tissue evidence="9">Whole</tissue>
    </source>
</reference>
<dbReference type="EMBL" id="JAXCGZ010000082">
    <property type="protein sequence ID" value="KAK7086784.1"/>
    <property type="molecule type" value="Genomic_DNA"/>
</dbReference>
<dbReference type="InterPro" id="IPR012677">
    <property type="entry name" value="Nucleotide-bd_a/b_plait_sf"/>
</dbReference>
<feature type="region of interest" description="Disordered" evidence="7">
    <location>
        <begin position="85"/>
        <end position="328"/>
    </location>
</feature>
<name>A0AAN9AH81_HALRR</name>
<keyword evidence="5" id="KW-0539">Nucleus</keyword>
<dbReference type="GO" id="GO:0005737">
    <property type="term" value="C:cytoplasm"/>
    <property type="evidence" value="ECO:0007669"/>
    <property type="project" value="TreeGrafter"/>
</dbReference>
<evidence type="ECO:0000256" key="5">
    <source>
        <dbReference type="ARBA" id="ARBA00023242"/>
    </source>
</evidence>
<dbReference type="PANTHER" id="PTHR23003:SF62">
    <property type="entry name" value="SERINE_ARGININE (SR)-TYPE SHUTTLING MRNA BINDING PROTEIN NPL3"/>
    <property type="match status" value="1"/>
</dbReference>
<dbReference type="GO" id="GO:0005634">
    <property type="term" value="C:nucleus"/>
    <property type="evidence" value="ECO:0007669"/>
    <property type="project" value="UniProtKB-SubCell"/>
</dbReference>
<dbReference type="Pfam" id="PF00076">
    <property type="entry name" value="RRM_1"/>
    <property type="match status" value="1"/>
</dbReference>
<dbReference type="InterPro" id="IPR050374">
    <property type="entry name" value="RRT5_SRSF_SR"/>
</dbReference>
<organism evidence="9 10">
    <name type="scientific">Halocaridina rubra</name>
    <name type="common">Hawaiian red shrimp</name>
    <dbReference type="NCBI Taxonomy" id="373956"/>
    <lineage>
        <taxon>Eukaryota</taxon>
        <taxon>Metazoa</taxon>
        <taxon>Ecdysozoa</taxon>
        <taxon>Arthropoda</taxon>
        <taxon>Crustacea</taxon>
        <taxon>Multicrustacea</taxon>
        <taxon>Malacostraca</taxon>
        <taxon>Eumalacostraca</taxon>
        <taxon>Eucarida</taxon>
        <taxon>Decapoda</taxon>
        <taxon>Pleocyemata</taxon>
        <taxon>Caridea</taxon>
        <taxon>Atyoidea</taxon>
        <taxon>Atyidae</taxon>
        <taxon>Halocaridina</taxon>
    </lineage>
</organism>
<dbReference type="PROSITE" id="PS50102">
    <property type="entry name" value="RRM"/>
    <property type="match status" value="1"/>
</dbReference>
<feature type="compositionally biased region" description="Low complexity" evidence="7">
    <location>
        <begin position="121"/>
        <end position="133"/>
    </location>
</feature>
<feature type="compositionally biased region" description="Low complexity" evidence="7">
    <location>
        <begin position="145"/>
        <end position="154"/>
    </location>
</feature>
<dbReference type="SUPFAM" id="SSF54928">
    <property type="entry name" value="RNA-binding domain, RBD"/>
    <property type="match status" value="1"/>
</dbReference>
<keyword evidence="3" id="KW-0677">Repeat</keyword>
<evidence type="ECO:0000256" key="3">
    <source>
        <dbReference type="ARBA" id="ARBA00022737"/>
    </source>
</evidence>
<feature type="region of interest" description="Disordered" evidence="7">
    <location>
        <begin position="1"/>
        <end position="24"/>
    </location>
</feature>